<dbReference type="InterPro" id="IPR036390">
    <property type="entry name" value="WH_DNA-bd_sf"/>
</dbReference>
<name>A0A4T3F5M7_9SPHN</name>
<keyword evidence="7" id="KW-1185">Reference proteome</keyword>
<comment type="caution">
    <text evidence="6">The sequence shown here is derived from an EMBL/GenBank/DDBJ whole genome shotgun (WGS) entry which is preliminary data.</text>
</comment>
<dbReference type="InterPro" id="IPR050389">
    <property type="entry name" value="LysR-type_TF"/>
</dbReference>
<feature type="domain" description="HTH lysR-type" evidence="5">
    <location>
        <begin position="6"/>
        <end position="63"/>
    </location>
</feature>
<dbReference type="GO" id="GO:0003700">
    <property type="term" value="F:DNA-binding transcription factor activity"/>
    <property type="evidence" value="ECO:0007669"/>
    <property type="project" value="InterPro"/>
</dbReference>
<evidence type="ECO:0000259" key="5">
    <source>
        <dbReference type="PROSITE" id="PS50931"/>
    </source>
</evidence>
<evidence type="ECO:0000313" key="7">
    <source>
        <dbReference type="Proteomes" id="UP000309389"/>
    </source>
</evidence>
<dbReference type="PANTHER" id="PTHR30118">
    <property type="entry name" value="HTH-TYPE TRANSCRIPTIONAL REGULATOR LEUO-RELATED"/>
    <property type="match status" value="1"/>
</dbReference>
<dbReference type="Pfam" id="PF00126">
    <property type="entry name" value="HTH_1"/>
    <property type="match status" value="1"/>
</dbReference>
<dbReference type="Proteomes" id="UP000309389">
    <property type="component" value="Unassembled WGS sequence"/>
</dbReference>
<dbReference type="Gene3D" id="3.40.190.10">
    <property type="entry name" value="Periplasmic binding protein-like II"/>
    <property type="match status" value="2"/>
</dbReference>
<keyword evidence="4" id="KW-0804">Transcription</keyword>
<dbReference type="InterPro" id="IPR036388">
    <property type="entry name" value="WH-like_DNA-bd_sf"/>
</dbReference>
<dbReference type="EMBL" id="SSHH01000001">
    <property type="protein sequence ID" value="TIX50922.1"/>
    <property type="molecule type" value="Genomic_DNA"/>
</dbReference>
<proteinExistence type="inferred from homology"/>
<organism evidence="6 7">
    <name type="scientific">Alteraurantiacibacter aquimixticola</name>
    <dbReference type="NCBI Taxonomy" id="2489173"/>
    <lineage>
        <taxon>Bacteria</taxon>
        <taxon>Pseudomonadati</taxon>
        <taxon>Pseudomonadota</taxon>
        <taxon>Alphaproteobacteria</taxon>
        <taxon>Sphingomonadales</taxon>
        <taxon>Erythrobacteraceae</taxon>
        <taxon>Alteraurantiacibacter</taxon>
    </lineage>
</organism>
<reference evidence="6 7" key="1">
    <citation type="submission" date="2019-04" db="EMBL/GenBank/DDBJ databases">
        <title>Altererythrobacter aquimixticola sp. nov., isolated from sediment of junction between the ocean and a freshwater spring.</title>
        <authorList>
            <person name="Yoon J.-H."/>
        </authorList>
    </citation>
    <scope>NUCLEOTIDE SEQUENCE [LARGE SCALE GENOMIC DNA]</scope>
    <source>
        <strain evidence="6 7">SSKS-13</strain>
    </source>
</reference>
<dbReference type="RefSeq" id="WP_136691441.1">
    <property type="nucleotide sequence ID" value="NZ_SSHH01000001.1"/>
</dbReference>
<dbReference type="OrthoDB" id="8339333at2"/>
<evidence type="ECO:0000256" key="2">
    <source>
        <dbReference type="ARBA" id="ARBA00023015"/>
    </source>
</evidence>
<dbReference type="InterPro" id="IPR005119">
    <property type="entry name" value="LysR_subst-bd"/>
</dbReference>
<dbReference type="InterPro" id="IPR000847">
    <property type="entry name" value="LysR_HTH_N"/>
</dbReference>
<dbReference type="Pfam" id="PF03466">
    <property type="entry name" value="LysR_substrate"/>
    <property type="match status" value="1"/>
</dbReference>
<evidence type="ECO:0000313" key="6">
    <source>
        <dbReference type="EMBL" id="TIX50922.1"/>
    </source>
</evidence>
<dbReference type="AlphaFoldDB" id="A0A4T3F5M7"/>
<evidence type="ECO:0000256" key="3">
    <source>
        <dbReference type="ARBA" id="ARBA00023125"/>
    </source>
</evidence>
<gene>
    <name evidence="6" type="ORF">E5222_00045</name>
</gene>
<keyword evidence="2" id="KW-0805">Transcription regulation</keyword>
<dbReference type="PROSITE" id="PS50931">
    <property type="entry name" value="HTH_LYSR"/>
    <property type="match status" value="1"/>
</dbReference>
<keyword evidence="3" id="KW-0238">DNA-binding</keyword>
<comment type="similarity">
    <text evidence="1">Belongs to the LysR transcriptional regulatory family.</text>
</comment>
<accession>A0A4T3F5M7</accession>
<dbReference type="GO" id="GO:0003677">
    <property type="term" value="F:DNA binding"/>
    <property type="evidence" value="ECO:0007669"/>
    <property type="project" value="UniProtKB-KW"/>
</dbReference>
<dbReference type="Gene3D" id="1.10.10.10">
    <property type="entry name" value="Winged helix-like DNA-binding domain superfamily/Winged helix DNA-binding domain"/>
    <property type="match status" value="1"/>
</dbReference>
<protein>
    <submittedName>
        <fullName evidence="6">LysR family transcriptional regulator</fullName>
    </submittedName>
</protein>
<evidence type="ECO:0000256" key="1">
    <source>
        <dbReference type="ARBA" id="ARBA00009437"/>
    </source>
</evidence>
<dbReference type="SUPFAM" id="SSF46785">
    <property type="entry name" value="Winged helix' DNA-binding domain"/>
    <property type="match status" value="1"/>
</dbReference>
<evidence type="ECO:0000256" key="4">
    <source>
        <dbReference type="ARBA" id="ARBA00023163"/>
    </source>
</evidence>
<dbReference type="SUPFAM" id="SSF53850">
    <property type="entry name" value="Periplasmic binding protein-like II"/>
    <property type="match status" value="1"/>
</dbReference>
<dbReference type="PANTHER" id="PTHR30118:SF6">
    <property type="entry name" value="HTH-TYPE TRANSCRIPTIONAL REGULATOR LEUO"/>
    <property type="match status" value="1"/>
</dbReference>
<dbReference type="PRINTS" id="PR00039">
    <property type="entry name" value="HTHLYSR"/>
</dbReference>
<sequence length="297" mass="32963">MRFKGLDLNLLVALNMLVEVRSVSRAAERLNLSQPAMSAALARLREYFKEPLLVPQGRRMIPTAAALSLQQELQPILADLDALITQSTAFDPATSRRCFRICASDYLVAVLFPQVIPAIQAAAPGISLDIVPPSEQAQIDLERGELDILLTPEEHCVAGHPTNLLFEEQHVIVGWSGNPLLQAPLSEEAFRDAGHVAVRIGLTNRASFAETQLDQLGQRRRIEISAASFTSVPDLLVGTDRLAVMHKRLAVMMAGRMAIAWQNMPFAFPIMRQMIQFNRARADDAGLIWLIRQLHYD</sequence>